<keyword evidence="5 7" id="KW-1133">Transmembrane helix</keyword>
<keyword evidence="3" id="KW-1003">Cell membrane</keyword>
<evidence type="ECO:0000256" key="2">
    <source>
        <dbReference type="ARBA" id="ARBA00022448"/>
    </source>
</evidence>
<dbReference type="PANTHER" id="PTHR23517">
    <property type="entry name" value="RESISTANCE PROTEIN MDTM, PUTATIVE-RELATED-RELATED"/>
    <property type="match status" value="1"/>
</dbReference>
<dbReference type="CDD" id="cd17329">
    <property type="entry name" value="MFS_MdtH_MDR_like"/>
    <property type="match status" value="1"/>
</dbReference>
<feature type="transmembrane region" description="Helical" evidence="7">
    <location>
        <begin position="278"/>
        <end position="306"/>
    </location>
</feature>
<dbReference type="InterPro" id="IPR020846">
    <property type="entry name" value="MFS_dom"/>
</dbReference>
<gene>
    <name evidence="9" type="ORF">IV45_GL001071</name>
</gene>
<evidence type="ECO:0000313" key="9">
    <source>
        <dbReference type="EMBL" id="KRN58619.1"/>
    </source>
</evidence>
<protein>
    <submittedName>
        <fullName evidence="9">Multidrug transporter</fullName>
    </submittedName>
</protein>
<keyword evidence="2" id="KW-0813">Transport</keyword>
<dbReference type="Proteomes" id="UP000050934">
    <property type="component" value="Unassembled WGS sequence"/>
</dbReference>
<feature type="transmembrane region" description="Helical" evidence="7">
    <location>
        <begin position="205"/>
        <end position="225"/>
    </location>
</feature>
<evidence type="ECO:0000256" key="6">
    <source>
        <dbReference type="ARBA" id="ARBA00023136"/>
    </source>
</evidence>
<dbReference type="RefSeq" id="WP_057742269.1">
    <property type="nucleotide sequence ID" value="NZ_JQBW01000010.1"/>
</dbReference>
<feature type="transmembrane region" description="Helical" evidence="7">
    <location>
        <begin position="41"/>
        <end position="60"/>
    </location>
</feature>
<feature type="transmembrane region" description="Helical" evidence="7">
    <location>
        <begin position="72"/>
        <end position="92"/>
    </location>
</feature>
<dbReference type="OrthoDB" id="3268460at2"/>
<accession>A0A0R2I172</accession>
<dbReference type="GO" id="GO:0022857">
    <property type="term" value="F:transmembrane transporter activity"/>
    <property type="evidence" value="ECO:0007669"/>
    <property type="project" value="InterPro"/>
</dbReference>
<dbReference type="EMBL" id="JQBW01000010">
    <property type="protein sequence ID" value="KRN58619.1"/>
    <property type="molecule type" value="Genomic_DNA"/>
</dbReference>
<dbReference type="Gene3D" id="1.20.1250.20">
    <property type="entry name" value="MFS general substrate transporter like domains"/>
    <property type="match status" value="2"/>
</dbReference>
<dbReference type="PROSITE" id="PS50850">
    <property type="entry name" value="MFS"/>
    <property type="match status" value="1"/>
</dbReference>
<dbReference type="PANTHER" id="PTHR23517:SF10">
    <property type="entry name" value="MAJOR FACILITATOR SUPERFAMILY (MFS) PROFILE DOMAIN-CONTAINING PROTEIN"/>
    <property type="match status" value="1"/>
</dbReference>
<dbReference type="GO" id="GO:0005886">
    <property type="term" value="C:plasma membrane"/>
    <property type="evidence" value="ECO:0007669"/>
    <property type="project" value="UniProtKB-SubCell"/>
</dbReference>
<reference evidence="9 10" key="1">
    <citation type="journal article" date="2015" name="Genome Announc.">
        <title>Expanding the biotechnology potential of lactobacilli through comparative genomics of 213 strains and associated genera.</title>
        <authorList>
            <person name="Sun Z."/>
            <person name="Harris H.M."/>
            <person name="McCann A."/>
            <person name="Guo C."/>
            <person name="Argimon S."/>
            <person name="Zhang W."/>
            <person name="Yang X."/>
            <person name="Jeffery I.B."/>
            <person name="Cooney J.C."/>
            <person name="Kagawa T.F."/>
            <person name="Liu W."/>
            <person name="Song Y."/>
            <person name="Salvetti E."/>
            <person name="Wrobel A."/>
            <person name="Rasinkangas P."/>
            <person name="Parkhill J."/>
            <person name="Rea M.C."/>
            <person name="O'Sullivan O."/>
            <person name="Ritari J."/>
            <person name="Douillard F.P."/>
            <person name="Paul Ross R."/>
            <person name="Yang R."/>
            <person name="Briner A.E."/>
            <person name="Felis G.E."/>
            <person name="de Vos W.M."/>
            <person name="Barrangou R."/>
            <person name="Klaenhammer T.R."/>
            <person name="Caufield P.W."/>
            <person name="Cui Y."/>
            <person name="Zhang H."/>
            <person name="O'Toole P.W."/>
        </authorList>
    </citation>
    <scope>NUCLEOTIDE SEQUENCE [LARGE SCALE GENOMIC DNA]</scope>
    <source>
        <strain evidence="9 10">DSM 17896</strain>
    </source>
</reference>
<organism evidence="9 10">
    <name type="scientific">Limosilactobacillus secaliphilus</name>
    <dbReference type="NCBI Taxonomy" id="396268"/>
    <lineage>
        <taxon>Bacteria</taxon>
        <taxon>Bacillati</taxon>
        <taxon>Bacillota</taxon>
        <taxon>Bacilli</taxon>
        <taxon>Lactobacillales</taxon>
        <taxon>Lactobacillaceae</taxon>
        <taxon>Limosilactobacillus</taxon>
    </lineage>
</organism>
<dbReference type="STRING" id="396268.IV45_GL001071"/>
<feature type="transmembrane region" description="Helical" evidence="7">
    <location>
        <begin position="131"/>
        <end position="154"/>
    </location>
</feature>
<feature type="transmembrane region" description="Helical" evidence="7">
    <location>
        <begin position="356"/>
        <end position="379"/>
    </location>
</feature>
<dbReference type="InterPro" id="IPR050171">
    <property type="entry name" value="MFS_Transporters"/>
</dbReference>
<evidence type="ECO:0000256" key="4">
    <source>
        <dbReference type="ARBA" id="ARBA00022692"/>
    </source>
</evidence>
<proteinExistence type="predicted"/>
<feature type="domain" description="Major facilitator superfamily (MFS) profile" evidence="8">
    <location>
        <begin position="7"/>
        <end position="385"/>
    </location>
</feature>
<feature type="transmembrane region" description="Helical" evidence="7">
    <location>
        <begin position="98"/>
        <end position="119"/>
    </location>
</feature>
<evidence type="ECO:0000256" key="1">
    <source>
        <dbReference type="ARBA" id="ARBA00004651"/>
    </source>
</evidence>
<feature type="transmembrane region" description="Helical" evidence="7">
    <location>
        <begin position="237"/>
        <end position="257"/>
    </location>
</feature>
<evidence type="ECO:0000256" key="7">
    <source>
        <dbReference type="SAM" id="Phobius"/>
    </source>
</evidence>
<dbReference type="PATRIC" id="fig|396268.3.peg.1083"/>
<evidence type="ECO:0000256" key="3">
    <source>
        <dbReference type="ARBA" id="ARBA00022475"/>
    </source>
</evidence>
<sequence>MTTDRLQMKWIFTASLLNNTGNSLLWPLTTVYMHNYLHQSMTMAGIVMFLLSISMMIGNYVGGWLFDNWKPYMAAVLPVTLATISTVLLAIFDQWPAFAVWLCLISFADGASLTVINSYGTAVPTHSSRYVFNLLYMALNIGVVIGTLLVGVLLPIGPHWVFGVSAAIYVAFLVLTILTFNVKLERGGGHHARRDQSAKSDRRGIKVVYALCLCFVTLYLSYVLWESIMSVRITDMHIPFFAYSLLWTVNGALIMIFQPFMNNLAGYISTRVQVILGLSIFAFSFIPLIFAHTFTMFLIVFIILTIGEMMGVPSVPAYIDELTDPTQAGKYQGMTNVAMSIGRAVGPLYGGLIIDYFSYEALFLSVFAMMALSILYMALVSRHSAAQK</sequence>
<keyword evidence="4 7" id="KW-0812">Transmembrane</keyword>
<keyword evidence="6 7" id="KW-0472">Membrane</keyword>
<dbReference type="SUPFAM" id="SSF103473">
    <property type="entry name" value="MFS general substrate transporter"/>
    <property type="match status" value="1"/>
</dbReference>
<evidence type="ECO:0000313" key="10">
    <source>
        <dbReference type="Proteomes" id="UP000050934"/>
    </source>
</evidence>
<comment type="subcellular location">
    <subcellularLocation>
        <location evidence="1">Cell membrane</location>
        <topology evidence="1">Multi-pass membrane protein</topology>
    </subcellularLocation>
</comment>
<name>A0A0R2I172_9LACO</name>
<comment type="caution">
    <text evidence="9">The sequence shown here is derived from an EMBL/GenBank/DDBJ whole genome shotgun (WGS) entry which is preliminary data.</text>
</comment>
<dbReference type="InterPro" id="IPR036259">
    <property type="entry name" value="MFS_trans_sf"/>
</dbReference>
<dbReference type="InterPro" id="IPR011701">
    <property type="entry name" value="MFS"/>
</dbReference>
<evidence type="ECO:0000256" key="5">
    <source>
        <dbReference type="ARBA" id="ARBA00022989"/>
    </source>
</evidence>
<dbReference type="AlphaFoldDB" id="A0A0R2I172"/>
<dbReference type="Pfam" id="PF07690">
    <property type="entry name" value="MFS_1"/>
    <property type="match status" value="2"/>
</dbReference>
<evidence type="ECO:0000259" key="8">
    <source>
        <dbReference type="PROSITE" id="PS50850"/>
    </source>
</evidence>
<feature type="transmembrane region" description="Helical" evidence="7">
    <location>
        <begin position="160"/>
        <end position="184"/>
    </location>
</feature>
<keyword evidence="10" id="KW-1185">Reference proteome</keyword>